<proteinExistence type="predicted"/>
<sequence length="104" mass="12518">IFMQTHGYYISTDNYIIHGNIDNSPRHRWKMDEIVFDITNHNNTIIAFNIHLEWLYKEYRCKFPMHHVELHQGLILKACFSCFGDLSYENDFYHNYPTAFNANV</sequence>
<name>A0A8S2P4G3_9BILA</name>
<protein>
    <submittedName>
        <fullName evidence="1">Uncharacterized protein</fullName>
    </submittedName>
</protein>
<comment type="caution">
    <text evidence="1">The sequence shown here is derived from an EMBL/GenBank/DDBJ whole genome shotgun (WGS) entry which is preliminary data.</text>
</comment>
<feature type="non-terminal residue" evidence="1">
    <location>
        <position position="1"/>
    </location>
</feature>
<dbReference type="Proteomes" id="UP000676336">
    <property type="component" value="Unassembled WGS sequence"/>
</dbReference>
<dbReference type="EMBL" id="CAJOBI010005541">
    <property type="protein sequence ID" value="CAF4035187.1"/>
    <property type="molecule type" value="Genomic_DNA"/>
</dbReference>
<gene>
    <name evidence="1" type="ORF">SMN809_LOCUS13793</name>
</gene>
<reference evidence="1" key="1">
    <citation type="submission" date="2021-02" db="EMBL/GenBank/DDBJ databases">
        <authorList>
            <person name="Nowell W R."/>
        </authorList>
    </citation>
    <scope>NUCLEOTIDE SEQUENCE</scope>
</reference>
<evidence type="ECO:0000313" key="2">
    <source>
        <dbReference type="Proteomes" id="UP000676336"/>
    </source>
</evidence>
<accession>A0A8S2P4G3</accession>
<organism evidence="1 2">
    <name type="scientific">Rotaria magnacalcarata</name>
    <dbReference type="NCBI Taxonomy" id="392030"/>
    <lineage>
        <taxon>Eukaryota</taxon>
        <taxon>Metazoa</taxon>
        <taxon>Spiralia</taxon>
        <taxon>Gnathifera</taxon>
        <taxon>Rotifera</taxon>
        <taxon>Eurotatoria</taxon>
        <taxon>Bdelloidea</taxon>
        <taxon>Philodinida</taxon>
        <taxon>Philodinidae</taxon>
        <taxon>Rotaria</taxon>
    </lineage>
</organism>
<evidence type="ECO:0000313" key="1">
    <source>
        <dbReference type="EMBL" id="CAF4035187.1"/>
    </source>
</evidence>
<dbReference type="AlphaFoldDB" id="A0A8S2P4G3"/>